<sequence length="165" mass="19403">MIKSVLEKNLIPVIADASALAQIFVVILFFENYLILFQEASLFQLTIDLGNIQLAPFIWFFIFIASGRFVWIASSFLIGFIKDKINSDFDSIKLDSKHHFNAFLLLILSFTYLINIENFNNQFVPFNVEEHWFLYYLFKSPLLLTIFASFIIIVFSDIRYSWEKE</sequence>
<keyword evidence="1" id="KW-1133">Transmembrane helix</keyword>
<keyword evidence="3" id="KW-1185">Reference proteome</keyword>
<proteinExistence type="predicted"/>
<comment type="caution">
    <text evidence="2">The sequence shown here is derived from an EMBL/GenBank/DDBJ whole genome shotgun (WGS) entry which is preliminary data.</text>
</comment>
<reference evidence="3" key="1">
    <citation type="journal article" date="2019" name="Int. J. Syst. Evol. Microbiol.">
        <title>The Global Catalogue of Microorganisms (GCM) 10K type strain sequencing project: providing services to taxonomists for standard genome sequencing and annotation.</title>
        <authorList>
            <consortium name="The Broad Institute Genomics Platform"/>
            <consortium name="The Broad Institute Genome Sequencing Center for Infectious Disease"/>
            <person name="Wu L."/>
            <person name="Ma J."/>
        </authorList>
    </citation>
    <scope>NUCLEOTIDE SEQUENCE [LARGE SCALE GENOMIC DNA]</scope>
    <source>
        <strain evidence="3">CGMCC 1.10832</strain>
    </source>
</reference>
<feature type="transmembrane region" description="Helical" evidence="1">
    <location>
        <begin position="12"/>
        <end position="37"/>
    </location>
</feature>
<keyword evidence="1" id="KW-0472">Membrane</keyword>
<dbReference type="RefSeq" id="WP_188467897.1">
    <property type="nucleotide sequence ID" value="NZ_BAABHU010000030.1"/>
</dbReference>
<feature type="transmembrane region" description="Helical" evidence="1">
    <location>
        <begin position="132"/>
        <end position="155"/>
    </location>
</feature>
<feature type="transmembrane region" description="Helical" evidence="1">
    <location>
        <begin position="102"/>
        <end position="120"/>
    </location>
</feature>
<feature type="transmembrane region" description="Helical" evidence="1">
    <location>
        <begin position="57"/>
        <end position="81"/>
    </location>
</feature>
<evidence type="ECO:0000313" key="3">
    <source>
        <dbReference type="Proteomes" id="UP000636010"/>
    </source>
</evidence>
<evidence type="ECO:0000313" key="2">
    <source>
        <dbReference type="EMBL" id="GGC56617.1"/>
    </source>
</evidence>
<dbReference type="Proteomes" id="UP000636010">
    <property type="component" value="Unassembled WGS sequence"/>
</dbReference>
<dbReference type="EMBL" id="BMEC01000030">
    <property type="protein sequence ID" value="GGC56617.1"/>
    <property type="molecule type" value="Genomic_DNA"/>
</dbReference>
<keyword evidence="1" id="KW-0812">Transmembrane</keyword>
<name>A0ABQ1N710_9BACT</name>
<organism evidence="2 3">
    <name type="scientific">Marivirga lumbricoides</name>
    <dbReference type="NCBI Taxonomy" id="1046115"/>
    <lineage>
        <taxon>Bacteria</taxon>
        <taxon>Pseudomonadati</taxon>
        <taxon>Bacteroidota</taxon>
        <taxon>Cytophagia</taxon>
        <taxon>Cytophagales</taxon>
        <taxon>Marivirgaceae</taxon>
        <taxon>Marivirga</taxon>
    </lineage>
</organism>
<accession>A0ABQ1N710</accession>
<evidence type="ECO:0000256" key="1">
    <source>
        <dbReference type="SAM" id="Phobius"/>
    </source>
</evidence>
<protein>
    <submittedName>
        <fullName evidence="2">Uncharacterized protein</fullName>
    </submittedName>
</protein>
<gene>
    <name evidence="2" type="ORF">GCM10011506_47870</name>
</gene>